<organism evidence="2">
    <name type="scientific">hydrocarbon metagenome</name>
    <dbReference type="NCBI Taxonomy" id="938273"/>
    <lineage>
        <taxon>unclassified sequences</taxon>
        <taxon>metagenomes</taxon>
        <taxon>ecological metagenomes</taxon>
    </lineage>
</organism>
<dbReference type="EMBL" id="LNQE01000848">
    <property type="protein sequence ID" value="KUG24425.1"/>
    <property type="molecule type" value="Genomic_DNA"/>
</dbReference>
<gene>
    <name evidence="2" type="ORF">ASZ90_005755</name>
</gene>
<proteinExistence type="predicted"/>
<accession>A0A0W8FUJ1</accession>
<name>A0A0W8FUJ1_9ZZZZ</name>
<keyword evidence="1" id="KW-0472">Membrane</keyword>
<reference evidence="2" key="1">
    <citation type="journal article" date="2015" name="Proc. Natl. Acad. Sci. U.S.A.">
        <title>Networks of energetic and metabolic interactions define dynamics in microbial communities.</title>
        <authorList>
            <person name="Embree M."/>
            <person name="Liu J.K."/>
            <person name="Al-Bassam M.M."/>
            <person name="Zengler K."/>
        </authorList>
    </citation>
    <scope>NUCLEOTIDE SEQUENCE</scope>
</reference>
<protein>
    <recommendedName>
        <fullName evidence="3">Type II secretion system protein GspN</fullName>
    </recommendedName>
</protein>
<dbReference type="AlphaFoldDB" id="A0A0W8FUJ1"/>
<dbReference type="NCBIfam" id="TIGR04411">
    <property type="entry name" value="T2SS_GspN_Lepto"/>
    <property type="match status" value="1"/>
</dbReference>
<keyword evidence="1" id="KW-0812">Transmembrane</keyword>
<keyword evidence="1" id="KW-1133">Transmembrane helix</keyword>
<dbReference type="InterPro" id="IPR030925">
    <property type="entry name" value="T2SS_GspN_Lepto"/>
</dbReference>
<feature type="transmembrane region" description="Helical" evidence="1">
    <location>
        <begin position="7"/>
        <end position="27"/>
    </location>
</feature>
<sequence length="274" mass="30266">MNILNKKVLLFTLYGIFITIVFLYLLFPSALVKSRLENAVNSPDFILKMESLRPSLPFGLKLKNIAVSSNSFANISFQGDSLDLQFHPWNVLQKHTYLGLSGKAYGGNFDGYVDLTSLSKIYPPREGKLNFKNIDLARCTLIKNFLAEEITGKVSGIWTYISNGEAGKNSSGKVALSLTGGAYPLAEPFLGLNRIEFDRCEIKAQLKNGVLRVEKLQTFGPQVNCLLKGEITLADDYKNSQLSLNGIIEISGKNKAKMNITISGTLADPISRYI</sequence>
<evidence type="ECO:0000313" key="2">
    <source>
        <dbReference type="EMBL" id="KUG24425.1"/>
    </source>
</evidence>
<evidence type="ECO:0000256" key="1">
    <source>
        <dbReference type="SAM" id="Phobius"/>
    </source>
</evidence>
<evidence type="ECO:0008006" key="3">
    <source>
        <dbReference type="Google" id="ProtNLM"/>
    </source>
</evidence>
<comment type="caution">
    <text evidence="2">The sequence shown here is derived from an EMBL/GenBank/DDBJ whole genome shotgun (WGS) entry which is preliminary data.</text>
</comment>